<dbReference type="STRING" id="157652.A0A371F435"/>
<evidence type="ECO:0000259" key="1">
    <source>
        <dbReference type="Pfam" id="PF17919"/>
    </source>
</evidence>
<dbReference type="EMBL" id="QJKJ01010705">
    <property type="protein sequence ID" value="RDX72943.1"/>
    <property type="molecule type" value="Genomic_DNA"/>
</dbReference>
<keyword evidence="3" id="KW-1185">Reference proteome</keyword>
<dbReference type="InterPro" id="IPR043128">
    <property type="entry name" value="Rev_trsase/Diguanyl_cyclase"/>
</dbReference>
<reference evidence="2" key="1">
    <citation type="submission" date="2018-05" db="EMBL/GenBank/DDBJ databases">
        <title>Draft genome of Mucuna pruriens seed.</title>
        <authorList>
            <person name="Nnadi N.E."/>
            <person name="Vos R."/>
            <person name="Hasami M.H."/>
            <person name="Devisetty U.K."/>
            <person name="Aguiy J.C."/>
        </authorList>
    </citation>
    <scope>NUCLEOTIDE SEQUENCE [LARGE SCALE GENOMIC DNA]</scope>
    <source>
        <strain evidence="2">JCA_2017</strain>
    </source>
</reference>
<name>A0A371F435_MUCPR</name>
<sequence>MEKSAPIFKQLRKAEHFRWTDDCEVAFQDLKTMLAYPPILTRSVLGKPIFVYIYVSNNAVSSITVQEEEREQRPIYYGAELRYQTIEKAALAIVVTARKLIPYFQSHLMVCQTNLPIK</sequence>
<dbReference type="AlphaFoldDB" id="A0A371F435"/>
<dbReference type="Pfam" id="PF17919">
    <property type="entry name" value="RT_RNaseH_2"/>
    <property type="match status" value="1"/>
</dbReference>
<accession>A0A371F435</accession>
<dbReference type="PANTHER" id="PTHR48475:SF1">
    <property type="entry name" value="RNASE H TYPE-1 DOMAIN-CONTAINING PROTEIN"/>
    <property type="match status" value="1"/>
</dbReference>
<organism evidence="2 3">
    <name type="scientific">Mucuna pruriens</name>
    <name type="common">Velvet bean</name>
    <name type="synonym">Dolichos pruriens</name>
    <dbReference type="NCBI Taxonomy" id="157652"/>
    <lineage>
        <taxon>Eukaryota</taxon>
        <taxon>Viridiplantae</taxon>
        <taxon>Streptophyta</taxon>
        <taxon>Embryophyta</taxon>
        <taxon>Tracheophyta</taxon>
        <taxon>Spermatophyta</taxon>
        <taxon>Magnoliopsida</taxon>
        <taxon>eudicotyledons</taxon>
        <taxon>Gunneridae</taxon>
        <taxon>Pentapetalae</taxon>
        <taxon>rosids</taxon>
        <taxon>fabids</taxon>
        <taxon>Fabales</taxon>
        <taxon>Fabaceae</taxon>
        <taxon>Papilionoideae</taxon>
        <taxon>50 kb inversion clade</taxon>
        <taxon>NPAAA clade</taxon>
        <taxon>indigoferoid/millettioid clade</taxon>
        <taxon>Phaseoleae</taxon>
        <taxon>Mucuna</taxon>
    </lineage>
</organism>
<comment type="caution">
    <text evidence="2">The sequence shown here is derived from an EMBL/GenBank/DDBJ whole genome shotgun (WGS) entry which is preliminary data.</text>
</comment>
<dbReference type="InterPro" id="IPR043502">
    <property type="entry name" value="DNA/RNA_pol_sf"/>
</dbReference>
<dbReference type="SUPFAM" id="SSF56672">
    <property type="entry name" value="DNA/RNA polymerases"/>
    <property type="match status" value="1"/>
</dbReference>
<dbReference type="InterPro" id="IPR041577">
    <property type="entry name" value="RT_RNaseH_2"/>
</dbReference>
<evidence type="ECO:0000313" key="2">
    <source>
        <dbReference type="EMBL" id="RDX72943.1"/>
    </source>
</evidence>
<gene>
    <name evidence="2" type="ORF">CR513_47525</name>
</gene>
<feature type="domain" description="Reverse transcriptase/retrotransposon-derived protein RNase H-like" evidence="1">
    <location>
        <begin position="19"/>
        <end position="107"/>
    </location>
</feature>
<proteinExistence type="predicted"/>
<feature type="non-terminal residue" evidence="2">
    <location>
        <position position="1"/>
    </location>
</feature>
<dbReference type="Gene3D" id="3.30.70.270">
    <property type="match status" value="1"/>
</dbReference>
<dbReference type="PANTHER" id="PTHR48475">
    <property type="entry name" value="RIBONUCLEASE H"/>
    <property type="match status" value="1"/>
</dbReference>
<protein>
    <recommendedName>
        <fullName evidence="1">Reverse transcriptase/retrotransposon-derived protein RNase H-like domain-containing protein</fullName>
    </recommendedName>
</protein>
<dbReference type="OrthoDB" id="101614at2759"/>
<evidence type="ECO:0000313" key="3">
    <source>
        <dbReference type="Proteomes" id="UP000257109"/>
    </source>
</evidence>
<dbReference type="Proteomes" id="UP000257109">
    <property type="component" value="Unassembled WGS sequence"/>
</dbReference>